<dbReference type="InterPro" id="IPR006675">
    <property type="entry name" value="HDIG_dom"/>
</dbReference>
<gene>
    <name evidence="2" type="ORF">EV213_101389</name>
</gene>
<comment type="caution">
    <text evidence="2">The sequence shown here is derived from an EMBL/GenBank/DDBJ whole genome shotgun (WGS) entry which is preliminary data.</text>
</comment>
<dbReference type="SUPFAM" id="SSF109604">
    <property type="entry name" value="HD-domain/PDEase-like"/>
    <property type="match status" value="1"/>
</dbReference>
<dbReference type="OrthoDB" id="2352233at2"/>
<accession>A0A4R6U8R4</accession>
<reference evidence="2 3" key="1">
    <citation type="submission" date="2019-03" db="EMBL/GenBank/DDBJ databases">
        <title>Genomic Encyclopedia of Type Strains, Phase IV (KMG-IV): sequencing the most valuable type-strain genomes for metagenomic binning, comparative biology and taxonomic classification.</title>
        <authorList>
            <person name="Goeker M."/>
        </authorList>
    </citation>
    <scope>NUCLEOTIDE SEQUENCE [LARGE SCALE GENOMIC DNA]</scope>
    <source>
        <strain evidence="2 3">DSM 28697</strain>
    </source>
</reference>
<dbReference type="Gene3D" id="1.10.3210.10">
    <property type="entry name" value="Hypothetical protein af1432"/>
    <property type="match status" value="1"/>
</dbReference>
<dbReference type="NCBIfam" id="TIGR00277">
    <property type="entry name" value="HDIG"/>
    <property type="match status" value="1"/>
</dbReference>
<dbReference type="RefSeq" id="WP_133578777.1">
    <property type="nucleotide sequence ID" value="NZ_SNYJ01000001.1"/>
</dbReference>
<organism evidence="2 3">
    <name type="scientific">Aureibacillus halotolerans</name>
    <dbReference type="NCBI Taxonomy" id="1508390"/>
    <lineage>
        <taxon>Bacteria</taxon>
        <taxon>Bacillati</taxon>
        <taxon>Bacillota</taxon>
        <taxon>Bacilli</taxon>
        <taxon>Bacillales</taxon>
        <taxon>Bacillaceae</taxon>
        <taxon>Aureibacillus</taxon>
    </lineage>
</organism>
<name>A0A4R6U8R4_9BACI</name>
<dbReference type="CDD" id="cd00077">
    <property type="entry name" value="HDc"/>
    <property type="match status" value="1"/>
</dbReference>
<protein>
    <recommendedName>
        <fullName evidence="1">HD domain-containing protein</fullName>
    </recommendedName>
</protein>
<dbReference type="EMBL" id="SNYJ01000001">
    <property type="protein sequence ID" value="TDQ42958.1"/>
    <property type="molecule type" value="Genomic_DNA"/>
</dbReference>
<dbReference type="InterPro" id="IPR006674">
    <property type="entry name" value="HD_domain"/>
</dbReference>
<keyword evidence="3" id="KW-1185">Reference proteome</keyword>
<dbReference type="Pfam" id="PF01966">
    <property type="entry name" value="HD"/>
    <property type="match status" value="1"/>
</dbReference>
<proteinExistence type="predicted"/>
<dbReference type="AlphaFoldDB" id="A0A4R6U8R4"/>
<dbReference type="SMART" id="SM00471">
    <property type="entry name" value="HDc"/>
    <property type="match status" value="1"/>
</dbReference>
<dbReference type="InterPro" id="IPR003607">
    <property type="entry name" value="HD/PDEase_dom"/>
</dbReference>
<evidence type="ECO:0000313" key="2">
    <source>
        <dbReference type="EMBL" id="TDQ42958.1"/>
    </source>
</evidence>
<evidence type="ECO:0000259" key="1">
    <source>
        <dbReference type="PROSITE" id="PS51831"/>
    </source>
</evidence>
<evidence type="ECO:0000313" key="3">
    <source>
        <dbReference type="Proteomes" id="UP000295632"/>
    </source>
</evidence>
<dbReference type="PROSITE" id="PS51831">
    <property type="entry name" value="HD"/>
    <property type="match status" value="1"/>
</dbReference>
<sequence>MRKVTLEQLFLHPIAQKYLSRSGIAHAVTVAEHAAAYAQREGENMDFAAKAGLLHDIGHYTWYRDGEWDTALYRQNDIHAIKGATRAHKLLLQLGEHPANAKTVAIAILLHTDSYLPEGKLALNPLQRIVHEADEADEEPNGAHHYRKMTPSTALARIIALDHKVEANDRLNAQQTS</sequence>
<dbReference type="Proteomes" id="UP000295632">
    <property type="component" value="Unassembled WGS sequence"/>
</dbReference>
<feature type="domain" description="HD" evidence="1">
    <location>
        <begin position="23"/>
        <end position="139"/>
    </location>
</feature>